<feature type="transmembrane region" description="Helical" evidence="2">
    <location>
        <begin position="85"/>
        <end position="101"/>
    </location>
</feature>
<evidence type="ECO:0000256" key="2">
    <source>
        <dbReference type="SAM" id="Phobius"/>
    </source>
</evidence>
<evidence type="ECO:0000313" key="4">
    <source>
        <dbReference type="Proteomes" id="UP000039865"/>
    </source>
</evidence>
<protein>
    <submittedName>
        <fullName evidence="3">Uncharacterized protein</fullName>
    </submittedName>
</protein>
<evidence type="ECO:0000313" key="3">
    <source>
        <dbReference type="EMBL" id="CDW72505.1"/>
    </source>
</evidence>
<dbReference type="EMBL" id="CCKQ01001396">
    <property type="protein sequence ID" value="CDW72505.1"/>
    <property type="molecule type" value="Genomic_DNA"/>
</dbReference>
<keyword evidence="2" id="KW-0812">Transmembrane</keyword>
<gene>
    <name evidence="3" type="primary">Contig1000.g1092</name>
    <name evidence="3" type="ORF">STYLEM_1466</name>
</gene>
<feature type="transmembrane region" description="Helical" evidence="2">
    <location>
        <begin position="56"/>
        <end position="79"/>
    </location>
</feature>
<evidence type="ECO:0000256" key="1">
    <source>
        <dbReference type="SAM" id="MobiDB-lite"/>
    </source>
</evidence>
<dbReference type="OMA" id="FILYMAW"/>
<keyword evidence="4" id="KW-1185">Reference proteome</keyword>
<sequence>MCLFPMGGGGFNMQPVVPPTQKGLVHKQRLYIVMIVHLVLSIFYMFFNIMGGIFELFSVAILWCASAQMNYCQLIIYMVIQGNKLITTFATVAIAFSFYAYREFKGMMFDHGQSNPGGLGNLLGQNMGGGMGMGQQRQQQSDNSIPLMPQNNNRQQQQQPPAYANNNNNAYYQNDMQRGAPPVPQSQPNQGQGRGQFVPFSGQGVRIG</sequence>
<accession>A0A077ZT66</accession>
<feature type="transmembrane region" description="Helical" evidence="2">
    <location>
        <begin position="30"/>
        <end position="49"/>
    </location>
</feature>
<keyword evidence="2" id="KW-0472">Membrane</keyword>
<dbReference type="Proteomes" id="UP000039865">
    <property type="component" value="Unassembled WGS sequence"/>
</dbReference>
<proteinExistence type="predicted"/>
<reference evidence="3 4" key="1">
    <citation type="submission" date="2014-06" db="EMBL/GenBank/DDBJ databases">
        <authorList>
            <person name="Swart Estienne"/>
        </authorList>
    </citation>
    <scope>NUCLEOTIDE SEQUENCE [LARGE SCALE GENOMIC DNA]</scope>
    <source>
        <strain evidence="3 4">130c</strain>
    </source>
</reference>
<name>A0A077ZT66_STYLE</name>
<feature type="compositionally biased region" description="Low complexity" evidence="1">
    <location>
        <begin position="149"/>
        <end position="174"/>
    </location>
</feature>
<organism evidence="3 4">
    <name type="scientific">Stylonychia lemnae</name>
    <name type="common">Ciliate</name>
    <dbReference type="NCBI Taxonomy" id="5949"/>
    <lineage>
        <taxon>Eukaryota</taxon>
        <taxon>Sar</taxon>
        <taxon>Alveolata</taxon>
        <taxon>Ciliophora</taxon>
        <taxon>Intramacronucleata</taxon>
        <taxon>Spirotrichea</taxon>
        <taxon>Stichotrichia</taxon>
        <taxon>Sporadotrichida</taxon>
        <taxon>Oxytrichidae</taxon>
        <taxon>Stylonychinae</taxon>
        <taxon>Stylonychia</taxon>
    </lineage>
</organism>
<feature type="region of interest" description="Disordered" evidence="1">
    <location>
        <begin position="130"/>
        <end position="208"/>
    </location>
</feature>
<dbReference type="InParanoid" id="A0A077ZT66"/>
<keyword evidence="2" id="KW-1133">Transmembrane helix</keyword>
<dbReference type="AlphaFoldDB" id="A0A077ZT66"/>